<dbReference type="OrthoDB" id="1911337at2"/>
<dbReference type="AlphaFoldDB" id="A0A3D9HQX3"/>
<dbReference type="RefSeq" id="WP_115995787.1">
    <property type="nucleotide sequence ID" value="NZ_QRDY01000035.1"/>
</dbReference>
<reference evidence="1 2" key="1">
    <citation type="submission" date="2018-07" db="EMBL/GenBank/DDBJ databases">
        <title>Genomic Encyclopedia of Type Strains, Phase III (KMG-III): the genomes of soil and plant-associated and newly described type strains.</title>
        <authorList>
            <person name="Whitman W."/>
        </authorList>
    </citation>
    <scope>NUCLEOTIDE SEQUENCE [LARGE SCALE GENOMIC DNA]</scope>
    <source>
        <strain evidence="1 2">CECT 8236</strain>
    </source>
</reference>
<sequence>MLQTPWLSKATYLVGQPVGLSLANGQGVTGVLCSLSEGNVVLQEYLYQSQFATKRYPYDAVQDVNAFPGCAIPGSPF</sequence>
<dbReference type="EMBL" id="QRDY01000035">
    <property type="protein sequence ID" value="RED51934.1"/>
    <property type="molecule type" value="Genomic_DNA"/>
</dbReference>
<dbReference type="Proteomes" id="UP000256869">
    <property type="component" value="Unassembled WGS sequence"/>
</dbReference>
<protein>
    <submittedName>
        <fullName evidence="1">Uncharacterized protein</fullName>
    </submittedName>
</protein>
<name>A0A3D9HQX3_9BACL</name>
<evidence type="ECO:0000313" key="1">
    <source>
        <dbReference type="EMBL" id="RED51934.1"/>
    </source>
</evidence>
<proteinExistence type="predicted"/>
<accession>A0A3D9HQX3</accession>
<gene>
    <name evidence="1" type="ORF">DFP95_13513</name>
</gene>
<keyword evidence="2" id="KW-1185">Reference proteome</keyword>
<organism evidence="1 2">
    <name type="scientific">Cohnella lupini</name>
    <dbReference type="NCBI Taxonomy" id="1294267"/>
    <lineage>
        <taxon>Bacteria</taxon>
        <taxon>Bacillati</taxon>
        <taxon>Bacillota</taxon>
        <taxon>Bacilli</taxon>
        <taxon>Bacillales</taxon>
        <taxon>Paenibacillaceae</taxon>
        <taxon>Cohnella</taxon>
    </lineage>
</organism>
<comment type="caution">
    <text evidence="1">The sequence shown here is derived from an EMBL/GenBank/DDBJ whole genome shotgun (WGS) entry which is preliminary data.</text>
</comment>
<evidence type="ECO:0000313" key="2">
    <source>
        <dbReference type="Proteomes" id="UP000256869"/>
    </source>
</evidence>